<evidence type="ECO:0000256" key="2">
    <source>
        <dbReference type="ARBA" id="ARBA00022519"/>
    </source>
</evidence>
<dbReference type="Pfam" id="PF07429">
    <property type="entry name" value="Glyco_transf_56"/>
    <property type="match status" value="1"/>
</dbReference>
<reference evidence="6" key="1">
    <citation type="submission" date="2021-06" db="EMBL/GenBank/DDBJ databases">
        <title>44 bacteria genomes isolated from Dapeng, Shenzhen.</title>
        <authorList>
            <person name="Zheng W."/>
            <person name="Yu S."/>
            <person name="Huang Y."/>
        </authorList>
    </citation>
    <scope>NUCLEOTIDE SEQUENCE</scope>
    <source>
        <strain evidence="6">DP5N28-2</strain>
    </source>
</reference>
<organism evidence="6 7">
    <name type="scientific">Membranihabitans marinus</name>
    <dbReference type="NCBI Taxonomy" id="1227546"/>
    <lineage>
        <taxon>Bacteria</taxon>
        <taxon>Pseudomonadati</taxon>
        <taxon>Bacteroidota</taxon>
        <taxon>Saprospiria</taxon>
        <taxon>Saprospirales</taxon>
        <taxon>Saprospiraceae</taxon>
        <taxon>Membranihabitans</taxon>
    </lineage>
</organism>
<dbReference type="AlphaFoldDB" id="A0A953HLD1"/>
<dbReference type="RefSeq" id="WP_222578143.1">
    <property type="nucleotide sequence ID" value="NZ_JAHVHU010000002.1"/>
</dbReference>
<dbReference type="EMBL" id="JAHVHU010000002">
    <property type="protein sequence ID" value="MBY5956618.1"/>
    <property type="molecule type" value="Genomic_DNA"/>
</dbReference>
<dbReference type="Proteomes" id="UP000753961">
    <property type="component" value="Unassembled WGS sequence"/>
</dbReference>
<proteinExistence type="predicted"/>
<evidence type="ECO:0000256" key="5">
    <source>
        <dbReference type="ARBA" id="ARBA00023136"/>
    </source>
</evidence>
<dbReference type="GO" id="GO:0009246">
    <property type="term" value="P:enterobacterial common antigen biosynthetic process"/>
    <property type="evidence" value="ECO:0007669"/>
    <property type="project" value="InterPro"/>
</dbReference>
<keyword evidence="2" id="KW-0997">Cell inner membrane</keyword>
<keyword evidence="1" id="KW-1003">Cell membrane</keyword>
<evidence type="ECO:0000256" key="3">
    <source>
        <dbReference type="ARBA" id="ARBA00022676"/>
    </source>
</evidence>
<dbReference type="GO" id="GO:0102031">
    <property type="term" value="F:4-acetamido-4,6-dideoxy-D-galactose transferase activity"/>
    <property type="evidence" value="ECO:0007669"/>
    <property type="project" value="UniProtKB-EC"/>
</dbReference>
<keyword evidence="5" id="KW-0472">Membrane</keyword>
<evidence type="ECO:0000256" key="1">
    <source>
        <dbReference type="ARBA" id="ARBA00022475"/>
    </source>
</evidence>
<keyword evidence="3 6" id="KW-0328">Glycosyltransferase</keyword>
<accession>A0A953HLD1</accession>
<comment type="caution">
    <text evidence="6">The sequence shown here is derived from an EMBL/GenBank/DDBJ whole genome shotgun (WGS) entry which is preliminary data.</text>
</comment>
<dbReference type="InterPro" id="IPR009993">
    <property type="entry name" value="WecF"/>
</dbReference>
<sequence>MNLHLCIDDKFHQGFIRHQKTYAPDSHNDYYVVGTARRKQGTPEDQEVTRISIAGMKKILRSSGMKRYRQVLFHSLPGRFRKHLLPFIPADMPVTWIFYGYEYYHRRAVIREYLGTATRAYYDSMQNPQYYQLKFQRVLDILRREDDQYQKDLQRIDRFAHWNPAEYHMIRDRYDLTHMEYAPFAMGQKIHKNVPDLRHRDLLFGHSGAVTVNHLDGIKALSEELIAGYDRIIIPFSYGANKRYEALVRKAARNKMGDKALFLHRFLNRQSYFNVLSRVKLAWMPQMRGMGGGNLLYCLQNHIPIVLPEESGFYRYYTGQGFRVFSMKDHQHKAPVLHDEEKRRNQELLYQNFGLDTIAEQYRRLVGR</sequence>
<keyword evidence="7" id="KW-1185">Reference proteome</keyword>
<name>A0A953HLD1_9BACT</name>
<evidence type="ECO:0000313" key="7">
    <source>
        <dbReference type="Proteomes" id="UP000753961"/>
    </source>
</evidence>
<dbReference type="GO" id="GO:0008417">
    <property type="term" value="F:fucosyltransferase activity"/>
    <property type="evidence" value="ECO:0007669"/>
    <property type="project" value="InterPro"/>
</dbReference>
<keyword evidence="4 6" id="KW-0808">Transferase</keyword>
<evidence type="ECO:0000256" key="4">
    <source>
        <dbReference type="ARBA" id="ARBA00022679"/>
    </source>
</evidence>
<evidence type="ECO:0000313" key="6">
    <source>
        <dbReference type="EMBL" id="MBY5956618.1"/>
    </source>
</evidence>
<dbReference type="EC" id="2.4.1.325" evidence="6"/>
<gene>
    <name evidence="6" type="ORF">KUV50_00630</name>
</gene>
<protein>
    <submittedName>
        <fullName evidence="6">TDP-N-acetylfucosamine:lipid II N-acetylfucosaminyltransferase</fullName>
        <ecNumber evidence="6">2.4.1.325</ecNumber>
    </submittedName>
</protein>